<evidence type="ECO:0000313" key="2">
    <source>
        <dbReference type="EMBL" id="GGC38760.1"/>
    </source>
</evidence>
<keyword evidence="1" id="KW-0472">Membrane</keyword>
<reference evidence="3" key="1">
    <citation type="journal article" date="2019" name="Int. J. Syst. Evol. Microbiol.">
        <title>The Global Catalogue of Microorganisms (GCM) 10K type strain sequencing project: providing services to taxonomists for standard genome sequencing and annotation.</title>
        <authorList>
            <consortium name="The Broad Institute Genomics Platform"/>
            <consortium name="The Broad Institute Genome Sequencing Center for Infectious Disease"/>
            <person name="Wu L."/>
            <person name="Ma J."/>
        </authorList>
    </citation>
    <scope>NUCLEOTIDE SEQUENCE [LARGE SCALE GENOMIC DNA]</scope>
    <source>
        <strain evidence="3">CGMCC 1.10832</strain>
    </source>
</reference>
<evidence type="ECO:0000313" key="3">
    <source>
        <dbReference type="Proteomes" id="UP000636010"/>
    </source>
</evidence>
<comment type="caution">
    <text evidence="2">The sequence shown here is derived from an EMBL/GenBank/DDBJ whole genome shotgun (WGS) entry which is preliminary data.</text>
</comment>
<gene>
    <name evidence="2" type="ORF">GCM10011506_25210</name>
</gene>
<keyword evidence="3" id="KW-1185">Reference proteome</keyword>
<feature type="transmembrane region" description="Helical" evidence="1">
    <location>
        <begin position="12"/>
        <end position="31"/>
    </location>
</feature>
<name>A0ABQ1MD78_9BACT</name>
<keyword evidence="1" id="KW-0812">Transmembrane</keyword>
<dbReference type="Proteomes" id="UP000636010">
    <property type="component" value="Unassembled WGS sequence"/>
</dbReference>
<evidence type="ECO:0000256" key="1">
    <source>
        <dbReference type="SAM" id="Phobius"/>
    </source>
</evidence>
<proteinExistence type="predicted"/>
<dbReference type="EMBL" id="BMEC01000008">
    <property type="protein sequence ID" value="GGC38760.1"/>
    <property type="molecule type" value="Genomic_DNA"/>
</dbReference>
<accession>A0ABQ1MD78</accession>
<sequence>MKKTLGDYSVLILSIIGSFASIISFGIYFSPHLDNQGFVGVFFLGIISIFFIGYSFYLIAKYRKKIRYADIFEEINVGFTELHSIDRQEDPSIELIIQKLGFLCDNLSNAFSTINGEKIGVCIKFLTFKGKRPIVTTLVRDRYSKSKNRKTGTADNTEHFIELNSDFQFIWDNFDNENIETSFYYERHLPICKDYKNSRLSSDWRGKVKFGLIDNFVRRKQWPLPYRSTLVVPVVPLLADEQNQKAIRGFLCLDSSKEGKFSPQIDVDILKGISDGLYNKIDKLNALIKGNGENE</sequence>
<protein>
    <recommendedName>
        <fullName evidence="4">GAF domain-containing protein</fullName>
    </recommendedName>
</protein>
<organism evidence="2 3">
    <name type="scientific">Marivirga lumbricoides</name>
    <dbReference type="NCBI Taxonomy" id="1046115"/>
    <lineage>
        <taxon>Bacteria</taxon>
        <taxon>Pseudomonadati</taxon>
        <taxon>Bacteroidota</taxon>
        <taxon>Cytophagia</taxon>
        <taxon>Cytophagales</taxon>
        <taxon>Marivirgaceae</taxon>
        <taxon>Marivirga</taxon>
    </lineage>
</organism>
<evidence type="ECO:0008006" key="4">
    <source>
        <dbReference type="Google" id="ProtNLM"/>
    </source>
</evidence>
<feature type="transmembrane region" description="Helical" evidence="1">
    <location>
        <begin position="37"/>
        <end position="59"/>
    </location>
</feature>
<keyword evidence="1" id="KW-1133">Transmembrane helix</keyword>
<dbReference type="RefSeq" id="WP_188463941.1">
    <property type="nucleotide sequence ID" value="NZ_BAABHU010000008.1"/>
</dbReference>